<gene>
    <name evidence="1" type="ORF">ABI_47270</name>
</gene>
<dbReference type="AlphaFoldDB" id="F4QU79"/>
<sequence>MGDPGVACVSLQMTKRHTGEFFKAVEPLEALKNDDPANFGDGQSPANILALTDGMVEMRANIEAGGKEVCDSVGKPFYTNPR</sequence>
<dbReference type="HOGENOM" id="CLU_2551021_0_0_5"/>
<dbReference type="EMBL" id="GL883081">
    <property type="protein sequence ID" value="EGF89379.1"/>
    <property type="molecule type" value="Genomic_DNA"/>
</dbReference>
<evidence type="ECO:0000313" key="2">
    <source>
        <dbReference type="Proteomes" id="UP000006512"/>
    </source>
</evidence>
<organism evidence="1 2">
    <name type="scientific">Asticcacaulis biprosthecium C19</name>
    <dbReference type="NCBI Taxonomy" id="715226"/>
    <lineage>
        <taxon>Bacteria</taxon>
        <taxon>Pseudomonadati</taxon>
        <taxon>Pseudomonadota</taxon>
        <taxon>Alphaproteobacteria</taxon>
        <taxon>Caulobacterales</taxon>
        <taxon>Caulobacteraceae</taxon>
        <taxon>Asticcacaulis</taxon>
    </lineage>
</organism>
<evidence type="ECO:0000313" key="1">
    <source>
        <dbReference type="EMBL" id="EGF89379.1"/>
    </source>
</evidence>
<accession>F4QU79</accession>
<name>F4QU79_9CAUL</name>
<keyword evidence="2" id="KW-1185">Reference proteome</keyword>
<protein>
    <submittedName>
        <fullName evidence="1">Uncharacterized protein</fullName>
    </submittedName>
</protein>
<proteinExistence type="predicted"/>
<reference evidence="2" key="1">
    <citation type="submission" date="2011-03" db="EMBL/GenBank/DDBJ databases">
        <title>Draft genome sequence of Brevundimonas diminuta.</title>
        <authorList>
            <person name="Brown P.J.B."/>
            <person name="Buechlein A."/>
            <person name="Hemmerich C."/>
            <person name="Brun Y.V."/>
        </authorList>
    </citation>
    <scope>NUCLEOTIDE SEQUENCE [LARGE SCALE GENOMIC DNA]</scope>
    <source>
        <strain evidence="2">C19</strain>
    </source>
</reference>
<dbReference type="Proteomes" id="UP000006512">
    <property type="component" value="Unassembled WGS sequence"/>
</dbReference>